<reference evidence="1" key="1">
    <citation type="journal article" date="2021" name="ISME J.">
        <title>Fine-scale metabolic discontinuity in a stratified prokaryote microbiome of a Red Sea deep halocline.</title>
        <authorList>
            <person name="Michoud G."/>
            <person name="Ngugi D.K."/>
            <person name="Barozzi A."/>
            <person name="Merlino G."/>
            <person name="Calleja M.L."/>
            <person name="Delgado-Huertas A."/>
            <person name="Moran X.A.G."/>
            <person name="Daffonchio D."/>
        </authorList>
    </citation>
    <scope>NUCLEOTIDE SEQUENCE</scope>
    <source>
        <strain evidence="1">SuakinDeep_MAG55_1</strain>
    </source>
</reference>
<dbReference type="Pfam" id="PF04365">
    <property type="entry name" value="BrnT_toxin"/>
    <property type="match status" value="1"/>
</dbReference>
<sequence length="99" mass="11717">MNKDFISFVWDKKKANANYKKHKVTFEEAKTAFIDPNGRMIYDLGHFKDEERFILLGVSSALRILTVCHCYREKDQVIRIISARKATKTEQKQYRSFLP</sequence>
<proteinExistence type="predicted"/>
<accession>A0A941W322</accession>
<evidence type="ECO:0000313" key="2">
    <source>
        <dbReference type="Proteomes" id="UP000722750"/>
    </source>
</evidence>
<dbReference type="Gene3D" id="3.10.450.530">
    <property type="entry name" value="Ribonuclease toxin, BrnT, of type II toxin-antitoxin system"/>
    <property type="match status" value="1"/>
</dbReference>
<evidence type="ECO:0000313" key="1">
    <source>
        <dbReference type="EMBL" id="MBS1258279.1"/>
    </source>
</evidence>
<dbReference type="EMBL" id="JAANXD010000057">
    <property type="protein sequence ID" value="MBS1258279.1"/>
    <property type="molecule type" value="Genomic_DNA"/>
</dbReference>
<protein>
    <recommendedName>
        <fullName evidence="3">BrnT family toxin</fullName>
    </recommendedName>
</protein>
<gene>
    <name evidence="1" type="ORF">MAG551_01335</name>
</gene>
<dbReference type="InterPro" id="IPR038573">
    <property type="entry name" value="BrnT_sf"/>
</dbReference>
<evidence type="ECO:0008006" key="3">
    <source>
        <dbReference type="Google" id="ProtNLM"/>
    </source>
</evidence>
<comment type="caution">
    <text evidence="1">The sequence shown here is derived from an EMBL/GenBank/DDBJ whole genome shotgun (WGS) entry which is preliminary data.</text>
</comment>
<dbReference type="InterPro" id="IPR007460">
    <property type="entry name" value="BrnT_toxin"/>
</dbReference>
<dbReference type="Proteomes" id="UP000722750">
    <property type="component" value="Unassembled WGS sequence"/>
</dbReference>
<organism evidence="1 2">
    <name type="scientific">Candidatus Scalindua arabica</name>
    <dbReference type="NCBI Taxonomy" id="1127984"/>
    <lineage>
        <taxon>Bacteria</taxon>
        <taxon>Pseudomonadati</taxon>
        <taxon>Planctomycetota</taxon>
        <taxon>Candidatus Brocadiia</taxon>
        <taxon>Candidatus Brocadiales</taxon>
        <taxon>Candidatus Scalinduaceae</taxon>
        <taxon>Candidatus Scalindua</taxon>
    </lineage>
</organism>
<name>A0A941W322_9BACT</name>
<dbReference type="AlphaFoldDB" id="A0A941W322"/>